<feature type="compositionally biased region" description="Polar residues" evidence="1">
    <location>
        <begin position="1060"/>
        <end position="1074"/>
    </location>
</feature>
<protein>
    <recommendedName>
        <fullName evidence="2">RGS domain-containing protein</fullName>
    </recommendedName>
</protein>
<reference evidence="3" key="2">
    <citation type="submission" date="2025-08" db="UniProtKB">
        <authorList>
            <consortium name="Ensembl"/>
        </authorList>
    </citation>
    <scope>IDENTIFICATION</scope>
</reference>
<feature type="region of interest" description="Disordered" evidence="1">
    <location>
        <begin position="1054"/>
        <end position="1111"/>
    </location>
</feature>
<dbReference type="AlphaFoldDB" id="A0A8K9UYE4"/>
<evidence type="ECO:0000259" key="2">
    <source>
        <dbReference type="PROSITE" id="PS50132"/>
    </source>
</evidence>
<organism evidence="3 4">
    <name type="scientific">Oncorhynchus mykiss</name>
    <name type="common">Rainbow trout</name>
    <name type="synonym">Salmo gairdneri</name>
    <dbReference type="NCBI Taxonomy" id="8022"/>
    <lineage>
        <taxon>Eukaryota</taxon>
        <taxon>Metazoa</taxon>
        <taxon>Chordata</taxon>
        <taxon>Craniata</taxon>
        <taxon>Vertebrata</taxon>
        <taxon>Euteleostomi</taxon>
        <taxon>Actinopterygii</taxon>
        <taxon>Neopterygii</taxon>
        <taxon>Teleostei</taxon>
        <taxon>Protacanthopterygii</taxon>
        <taxon>Salmoniformes</taxon>
        <taxon>Salmonidae</taxon>
        <taxon>Salmoninae</taxon>
        <taxon>Oncorhynchus</taxon>
    </lineage>
</organism>
<dbReference type="Proteomes" id="UP000694395">
    <property type="component" value="Chromosome 28"/>
</dbReference>
<dbReference type="PANTHER" id="PTHR47079:SF1">
    <property type="entry name" value="REGULATOR OF G-PROTEIN SIGNALING PROTEIN-LIKE"/>
    <property type="match status" value="1"/>
</dbReference>
<feature type="region of interest" description="Disordered" evidence="1">
    <location>
        <begin position="216"/>
        <end position="280"/>
    </location>
</feature>
<dbReference type="Ensembl" id="ENSOMYT00000138038.1">
    <property type="protein sequence ID" value="ENSOMYP00000118360.1"/>
    <property type="gene ID" value="ENSOMYG00000044774.2"/>
</dbReference>
<keyword evidence="4" id="KW-1185">Reference proteome</keyword>
<dbReference type="InterPro" id="IPR044926">
    <property type="entry name" value="RGS_subdomain_2"/>
</dbReference>
<feature type="compositionally biased region" description="Basic and acidic residues" evidence="1">
    <location>
        <begin position="216"/>
        <end position="231"/>
    </location>
</feature>
<dbReference type="PANTHER" id="PTHR47079">
    <property type="entry name" value="REGULATOR OF G-PROTEIN SIGNALING PROTEIN-LIKE"/>
    <property type="match status" value="1"/>
</dbReference>
<dbReference type="InterPro" id="IPR036305">
    <property type="entry name" value="RGS_sf"/>
</dbReference>
<evidence type="ECO:0000256" key="1">
    <source>
        <dbReference type="SAM" id="MobiDB-lite"/>
    </source>
</evidence>
<evidence type="ECO:0000313" key="3">
    <source>
        <dbReference type="Ensembl" id="ENSOMYP00000118360.1"/>
    </source>
</evidence>
<dbReference type="Pfam" id="PF00615">
    <property type="entry name" value="RGS"/>
    <property type="match status" value="1"/>
</dbReference>
<feature type="compositionally biased region" description="Low complexity" evidence="1">
    <location>
        <begin position="268"/>
        <end position="280"/>
    </location>
</feature>
<reference evidence="3" key="1">
    <citation type="submission" date="2020-07" db="EMBL/GenBank/DDBJ databases">
        <title>A long reads based de novo assembly of the rainbow trout Arlee double haploid line genome.</title>
        <authorList>
            <person name="Gao G."/>
            <person name="Palti Y."/>
        </authorList>
    </citation>
    <scope>NUCLEOTIDE SEQUENCE [LARGE SCALE GENOMIC DNA]</scope>
</reference>
<reference evidence="3" key="3">
    <citation type="submission" date="2025-09" db="UniProtKB">
        <authorList>
            <consortium name="Ensembl"/>
        </authorList>
    </citation>
    <scope>IDENTIFICATION</scope>
</reference>
<proteinExistence type="predicted"/>
<dbReference type="Gene3D" id="1.10.167.10">
    <property type="entry name" value="Regulator of G-protein Signalling 4, domain 2"/>
    <property type="match status" value="2"/>
</dbReference>
<dbReference type="GeneTree" id="ENSGT00940000166382"/>
<dbReference type="PROSITE" id="PS50132">
    <property type="entry name" value="RGS"/>
    <property type="match status" value="1"/>
</dbReference>
<accession>A0A8K9UYE4</accession>
<name>A0A8K9UYE4_ONCMY</name>
<evidence type="ECO:0000313" key="4">
    <source>
        <dbReference type="Proteomes" id="UP000694395"/>
    </source>
</evidence>
<feature type="domain" description="RGS" evidence="2">
    <location>
        <begin position="659"/>
        <end position="767"/>
    </location>
</feature>
<feature type="compositionally biased region" description="Polar residues" evidence="1">
    <location>
        <begin position="1086"/>
        <end position="1104"/>
    </location>
</feature>
<dbReference type="SUPFAM" id="SSF48097">
    <property type="entry name" value="Regulator of G-protein signaling, RGS"/>
    <property type="match status" value="2"/>
</dbReference>
<dbReference type="InterPro" id="IPR053282">
    <property type="entry name" value="RGS_domain-containing"/>
</dbReference>
<sequence>MYGDIIVGLWNVYQQSKHRYYTVHSLCKHHYAMSCHHVYHHDTLLTTMIPLLTPWFSSEGLLKIFSGSEPGGMDQILYEMRSKALCRLQSYWLPQYLCSCKLSITKLKECASIVKEYEDIASNLTLVEIPALLDPLGWSLGSPPSEGPTVTRTYCSKVRKRLLWRAHQRPGTGLRVGAAGMPDGPAMQQWLPMAGDGDQGECTNIVHLMSRHGEEIVVSGDKTHGGNGKREGRSKRGGSGSSKRSTSTPLLRKVSSASLGPRTGVPILPSKSLSNLDSSSTDPIIPPHACMETPICHLPSITTTPVTSTPDPPSRPVWGTPHYDEHLSLALSADALAGGPYENFLRVSGQRVMLHHLGLWQELDGFLNLLLKMEDGPSKALRQVLARKIIAVYLSDAWQCVSRPEGEWCTTYLTKSTVCHLINLLPSGNVMPWIYTAKQELCQVGVKPFLTAVCGGHQSENMESRFIIYTSSHSLITKSCIQCLSTKFSLFPFEQILGPTYNAFLDEEDKVILFYLFTQNEVKGKVSRRATAPSSAPTAPEQQVRRMREALALCQACAEPLTEETWALLPLEDVRTGGSVHLHYRKTNLYDLPFETLAEKYPKVAVEAISKTHRLYYDWKPVQEETKKPVVTSSPKKSFHLMKDKDHSFAEKPSMRPRFLEEVMRSPTNLDFFKRYLRAYDAHGALNFYHEVDKLRNVDSLVQKTKINSIVSRFLRRADAKDYLQCSANLISQIPKMRYVSPDIIFAAQDLVIKSLEATWFKKYQDTFPPCTNVTDTSTRTIVLTNKLKHVWSVFSGFIKSICKFRHAMKDNLTRSKFEGYLRHNWQDFSLRYMPSMGSRQIESVDLSSEEVDSSHLKRRVINHKLITVEFLVNDLSFYLETESFRNMADSGTMMASAGMYGENDNALLHQKAEMIIKLFLKSEISPKLRVNIAETARDSIQQAFAMGKVDRGLFHEAIMVVFPNLIFCWKKFCSQKVKKGIVGDNSKKEDSTELHDYLHPFNSDWYRKVQTTMSMMDDYTTLRFTVHDGLNLVLPQTRLELCASVLSPAKSSMARRRSVSTPASSEFPQLEVSNQRRRSIGPFLSPQTSLPHSDLTHSSSGSLLSKIKED</sequence>
<dbReference type="InterPro" id="IPR016137">
    <property type="entry name" value="RGS"/>
</dbReference>